<dbReference type="AlphaFoldDB" id="A0A7J0E788"/>
<dbReference type="OrthoDB" id="1918594at2759"/>
<dbReference type="InterPro" id="IPR036047">
    <property type="entry name" value="F-box-like_dom_sf"/>
</dbReference>
<name>A0A7J0E788_9ERIC</name>
<evidence type="ECO:0008006" key="3">
    <source>
        <dbReference type="Google" id="ProtNLM"/>
    </source>
</evidence>
<proteinExistence type="predicted"/>
<sequence>MLNQQMMEEVAEINDFESFLKEANVLKYKKNLLKQEVEDSGTNLPYHVLYDILVKFPASYLYENSRLVCKWWKEVISTSDFIAENALQAKSQALIQQSSTSPKSQYFKVYKVVHVYANLFGFEIFALGCSDNSWRRVSGPWKDPWERPFDLKFRWSDPVLVSGRFLHWYVNSHQYIISMDVWFRKHSISAETISYTTNYDYLLSVKYNNAVPNLDNLIPLGSLRDGEVLAFAHKHSDAFYVYETRRREMKKLKTPTKDAKPFISPHRNTLLHWNTPNGS</sequence>
<dbReference type="Gene3D" id="1.20.1280.50">
    <property type="match status" value="1"/>
</dbReference>
<accession>A0A7J0E788</accession>
<evidence type="ECO:0000313" key="2">
    <source>
        <dbReference type="Proteomes" id="UP000585474"/>
    </source>
</evidence>
<comment type="caution">
    <text evidence="1">The sequence shown here is derived from an EMBL/GenBank/DDBJ whole genome shotgun (WGS) entry which is preliminary data.</text>
</comment>
<dbReference type="SUPFAM" id="SSF81383">
    <property type="entry name" value="F-box domain"/>
    <property type="match status" value="1"/>
</dbReference>
<dbReference type="EMBL" id="BJWL01000002">
    <property type="protein sequence ID" value="GFY82308.1"/>
    <property type="molecule type" value="Genomic_DNA"/>
</dbReference>
<protein>
    <recommendedName>
        <fullName evidence="3">F-box domain-containing protein</fullName>
    </recommendedName>
</protein>
<dbReference type="Proteomes" id="UP000585474">
    <property type="component" value="Unassembled WGS sequence"/>
</dbReference>
<reference evidence="1 2" key="1">
    <citation type="submission" date="2019-07" db="EMBL/GenBank/DDBJ databases">
        <title>De Novo Assembly of kiwifruit Actinidia rufa.</title>
        <authorList>
            <person name="Sugita-Konishi S."/>
            <person name="Sato K."/>
            <person name="Mori E."/>
            <person name="Abe Y."/>
            <person name="Kisaki G."/>
            <person name="Hamano K."/>
            <person name="Suezawa K."/>
            <person name="Otani M."/>
            <person name="Fukuda T."/>
            <person name="Manabe T."/>
            <person name="Gomi K."/>
            <person name="Tabuchi M."/>
            <person name="Akimitsu K."/>
            <person name="Kataoka I."/>
        </authorList>
    </citation>
    <scope>NUCLEOTIDE SEQUENCE [LARGE SCALE GENOMIC DNA]</scope>
    <source>
        <strain evidence="2">cv. Fuchu</strain>
    </source>
</reference>
<organism evidence="1 2">
    <name type="scientific">Actinidia rufa</name>
    <dbReference type="NCBI Taxonomy" id="165716"/>
    <lineage>
        <taxon>Eukaryota</taxon>
        <taxon>Viridiplantae</taxon>
        <taxon>Streptophyta</taxon>
        <taxon>Embryophyta</taxon>
        <taxon>Tracheophyta</taxon>
        <taxon>Spermatophyta</taxon>
        <taxon>Magnoliopsida</taxon>
        <taxon>eudicotyledons</taxon>
        <taxon>Gunneridae</taxon>
        <taxon>Pentapetalae</taxon>
        <taxon>asterids</taxon>
        <taxon>Ericales</taxon>
        <taxon>Actinidiaceae</taxon>
        <taxon>Actinidia</taxon>
    </lineage>
</organism>
<evidence type="ECO:0000313" key="1">
    <source>
        <dbReference type="EMBL" id="GFY82308.1"/>
    </source>
</evidence>
<gene>
    <name evidence="1" type="ORF">Acr_02g0005480</name>
</gene>
<keyword evidence="2" id="KW-1185">Reference proteome</keyword>